<dbReference type="EMBL" id="JTDL01000089">
    <property type="protein sequence ID" value="KHL03921.1"/>
    <property type="molecule type" value="Genomic_DNA"/>
</dbReference>
<proteinExistence type="predicted"/>
<dbReference type="InterPro" id="IPR011335">
    <property type="entry name" value="Restrct_endonuc-II-like"/>
</dbReference>
<evidence type="ECO:0000313" key="1">
    <source>
        <dbReference type="EMBL" id="KHL03921.1"/>
    </source>
</evidence>
<evidence type="ECO:0000313" key="2">
    <source>
        <dbReference type="Proteomes" id="UP000030982"/>
    </source>
</evidence>
<keyword evidence="2" id="KW-1185">Reference proteome</keyword>
<comment type="caution">
    <text evidence="1">The sequence shown here is derived from an EMBL/GenBank/DDBJ whole genome shotgun (WGS) entry which is preliminary data.</text>
</comment>
<organism evidence="1 2">
    <name type="scientific">Sinomonas humi</name>
    <dbReference type="NCBI Taxonomy" id="1338436"/>
    <lineage>
        <taxon>Bacteria</taxon>
        <taxon>Bacillati</taxon>
        <taxon>Actinomycetota</taxon>
        <taxon>Actinomycetes</taxon>
        <taxon>Micrococcales</taxon>
        <taxon>Micrococcaceae</taxon>
        <taxon>Sinomonas</taxon>
    </lineage>
</organism>
<dbReference type="STRING" id="1338436.LK10_07640"/>
<protein>
    <recommendedName>
        <fullName evidence="3">DUF559 domain-containing protein</fullName>
    </recommendedName>
</protein>
<dbReference type="AlphaFoldDB" id="A0A0B2AKN0"/>
<dbReference type="OrthoDB" id="5517693at2"/>
<dbReference type="RefSeq" id="WP_043121892.1">
    <property type="nucleotide sequence ID" value="NZ_JTDL01000089.1"/>
</dbReference>
<gene>
    <name evidence="1" type="ORF">LK10_07640</name>
</gene>
<name>A0A0B2AKN0_9MICC</name>
<dbReference type="SUPFAM" id="SSF52980">
    <property type="entry name" value="Restriction endonuclease-like"/>
    <property type="match status" value="1"/>
</dbReference>
<dbReference type="Gene3D" id="3.40.960.10">
    <property type="entry name" value="VSR Endonuclease"/>
    <property type="match status" value="1"/>
</dbReference>
<reference evidence="1 2" key="1">
    <citation type="submission" date="2014-09" db="EMBL/GenBank/DDBJ databases">
        <title>Genome sequence of Sinomonas sp. MUSC 117.</title>
        <authorList>
            <person name="Lee L.-H."/>
        </authorList>
    </citation>
    <scope>NUCLEOTIDE SEQUENCE [LARGE SCALE GENOMIC DNA]</scope>
    <source>
        <strain evidence="1 2">MUSC 117</strain>
    </source>
</reference>
<dbReference type="Proteomes" id="UP000030982">
    <property type="component" value="Unassembled WGS sequence"/>
</dbReference>
<accession>A0A0B2AKN0</accession>
<sequence>MELVLPHPGPWLTSQLNDRFGSSKAADRLLQARAVARIRRGAYYEAAAWTGLSEEERHLMVLAAHHEEAARRREAAYAYSHVSAARLHGLHLWNVDSSIHVTTPRCPGRSGRAEDVRIHSGTLLPSELCVLRGLPATTLERTLVDSARIMRRGQAQILLDHGLRLGADREAVDALLASAEGKRGIRTARAAWGLASELSESPGESLLRYLLTLMPFEMPDQQVEVSTRLGRYRLDFAWVKLKVGIEFDGDIKYFAYEPTGEALLRERKRERALMEGGWILLRIEWRDLFDEAGLRRRIAAVLKAGA</sequence>
<evidence type="ECO:0008006" key="3">
    <source>
        <dbReference type="Google" id="ProtNLM"/>
    </source>
</evidence>